<dbReference type="PROSITE" id="PS51074">
    <property type="entry name" value="DPH_MB"/>
    <property type="match status" value="1"/>
</dbReference>
<sequence>TILSLSSLSFSLLQQNGKTLVATIVFPLPATGVITSTLSVFSFLDNLEKMILDKYDIEETHYEVLNIQEDADYEEIRASYRSAVLSLHPDKLLKTFDTTDSNQTSTERFLRVQKAWEVLNDSSSRVFYDKQLQSSRRDALAAEVAEDLSLHDMEAEDADEALELFYQCRCGDYFSVDSLELLKMGYSLLRDGSSISILNRDTLPGSVILPCGSCSLKARLVLSVG</sequence>
<dbReference type="GO" id="GO:0005829">
    <property type="term" value="C:cytosol"/>
    <property type="evidence" value="ECO:0007669"/>
    <property type="project" value="TreeGrafter"/>
</dbReference>
<dbReference type="Gene3D" id="3.10.660.10">
    <property type="entry name" value="DPH Zinc finger"/>
    <property type="match status" value="1"/>
</dbReference>
<dbReference type="InterPro" id="IPR007872">
    <property type="entry name" value="DPH_MB_dom"/>
</dbReference>
<feature type="domain" description="J" evidence="8">
    <location>
        <begin position="60"/>
        <end position="132"/>
    </location>
</feature>
<dbReference type="EMBL" id="JAMSHJ010000005">
    <property type="protein sequence ID" value="KAI5411110.1"/>
    <property type="molecule type" value="Genomic_DNA"/>
</dbReference>
<keyword evidence="5" id="KW-0408">Iron</keyword>
<organism evidence="10 11">
    <name type="scientific">Pisum sativum</name>
    <name type="common">Garden pea</name>
    <name type="synonym">Lathyrus oleraceus</name>
    <dbReference type="NCBI Taxonomy" id="3888"/>
    <lineage>
        <taxon>Eukaryota</taxon>
        <taxon>Viridiplantae</taxon>
        <taxon>Streptophyta</taxon>
        <taxon>Embryophyta</taxon>
        <taxon>Tracheophyta</taxon>
        <taxon>Spermatophyta</taxon>
        <taxon>Magnoliopsida</taxon>
        <taxon>eudicotyledons</taxon>
        <taxon>Gunneridae</taxon>
        <taxon>Pentapetalae</taxon>
        <taxon>rosids</taxon>
        <taxon>fabids</taxon>
        <taxon>Fabales</taxon>
        <taxon>Fabaceae</taxon>
        <taxon>Papilionoideae</taxon>
        <taxon>50 kb inversion clade</taxon>
        <taxon>NPAAA clade</taxon>
        <taxon>Hologalegina</taxon>
        <taxon>IRL clade</taxon>
        <taxon>Fabeae</taxon>
        <taxon>Lathyrus</taxon>
    </lineage>
</organism>
<dbReference type="Gramene" id="Psat05G0630700-T1">
    <property type="protein sequence ID" value="KAI5411110.1"/>
    <property type="gene ID" value="KIW84_056307"/>
</dbReference>
<evidence type="ECO:0000256" key="7">
    <source>
        <dbReference type="SAM" id="Phobius"/>
    </source>
</evidence>
<comment type="similarity">
    <text evidence="3">Belongs to the DPH4 family.</text>
</comment>
<comment type="subcellular location">
    <subcellularLocation>
        <location evidence="2">Cytoplasm</location>
    </subcellularLocation>
    <subcellularLocation>
        <location evidence="1">Nucleus</location>
    </subcellularLocation>
</comment>
<dbReference type="Proteomes" id="UP001058974">
    <property type="component" value="Chromosome 5"/>
</dbReference>
<dbReference type="CDD" id="cd06257">
    <property type="entry name" value="DnaJ"/>
    <property type="match status" value="1"/>
</dbReference>
<evidence type="ECO:0000256" key="6">
    <source>
        <dbReference type="ARBA" id="ARBA00023242"/>
    </source>
</evidence>
<evidence type="ECO:0000256" key="1">
    <source>
        <dbReference type="ARBA" id="ARBA00004123"/>
    </source>
</evidence>
<dbReference type="PRINTS" id="PR00625">
    <property type="entry name" value="JDOMAIN"/>
</dbReference>
<dbReference type="FunFam" id="3.10.660.10:FF:000003">
    <property type="entry name" value="DNAJ heat shock N-terminal domain-containing protein-like"/>
    <property type="match status" value="1"/>
</dbReference>
<dbReference type="SUPFAM" id="SSF46565">
    <property type="entry name" value="Chaperone J-domain"/>
    <property type="match status" value="1"/>
</dbReference>
<evidence type="ECO:0000313" key="11">
    <source>
        <dbReference type="Proteomes" id="UP001058974"/>
    </source>
</evidence>
<dbReference type="SMART" id="SM00271">
    <property type="entry name" value="DnaJ"/>
    <property type="match status" value="1"/>
</dbReference>
<dbReference type="GO" id="GO:0005634">
    <property type="term" value="C:nucleus"/>
    <property type="evidence" value="ECO:0007669"/>
    <property type="project" value="UniProtKB-SubCell"/>
</dbReference>
<keyword evidence="4" id="KW-0479">Metal-binding</keyword>
<dbReference type="GO" id="GO:0046872">
    <property type="term" value="F:metal ion binding"/>
    <property type="evidence" value="ECO:0007669"/>
    <property type="project" value="UniProtKB-KW"/>
</dbReference>
<feature type="non-terminal residue" evidence="10">
    <location>
        <position position="225"/>
    </location>
</feature>
<dbReference type="GO" id="GO:0017183">
    <property type="term" value="P:protein histidyl modification to diphthamide"/>
    <property type="evidence" value="ECO:0007669"/>
    <property type="project" value="InterPro"/>
</dbReference>
<keyword evidence="6" id="KW-0539">Nucleus</keyword>
<dbReference type="SUPFAM" id="SSF144217">
    <property type="entry name" value="CSL zinc finger"/>
    <property type="match status" value="1"/>
</dbReference>
<dbReference type="InterPro" id="IPR036869">
    <property type="entry name" value="J_dom_sf"/>
</dbReference>
<evidence type="ECO:0000256" key="3">
    <source>
        <dbReference type="ARBA" id="ARBA00006169"/>
    </source>
</evidence>
<dbReference type="PROSITE" id="PS50076">
    <property type="entry name" value="DNAJ_2"/>
    <property type="match status" value="1"/>
</dbReference>
<dbReference type="PANTHER" id="PTHR21454:SF47">
    <property type="entry name" value="DNAJ HEAT SHOCK N-TERMINAL DOMAIN-CONTAINING PROTEIN"/>
    <property type="match status" value="1"/>
</dbReference>
<accession>A0A9D5AMD4</accession>
<keyword evidence="11" id="KW-1185">Reference proteome</keyword>
<feature type="transmembrane region" description="Helical" evidence="7">
    <location>
        <begin position="20"/>
        <end position="44"/>
    </location>
</feature>
<evidence type="ECO:0000259" key="9">
    <source>
        <dbReference type="PROSITE" id="PS51074"/>
    </source>
</evidence>
<dbReference type="InterPro" id="IPR036671">
    <property type="entry name" value="DPH_MB_sf"/>
</dbReference>
<dbReference type="Pfam" id="PF00226">
    <property type="entry name" value="DnaJ"/>
    <property type="match status" value="1"/>
</dbReference>
<protein>
    <submittedName>
        <fullName evidence="10">Uncharacterized protein</fullName>
    </submittedName>
</protein>
<name>A0A9D5AMD4_PEA</name>
<dbReference type="PANTHER" id="PTHR21454">
    <property type="entry name" value="DPH3 HOMOLOG-RELATED"/>
    <property type="match status" value="1"/>
</dbReference>
<keyword evidence="7" id="KW-1133">Transmembrane helix</keyword>
<comment type="caution">
    <text evidence="10">The sequence shown here is derived from an EMBL/GenBank/DDBJ whole genome shotgun (WGS) entry which is preliminary data.</text>
</comment>
<evidence type="ECO:0000256" key="2">
    <source>
        <dbReference type="ARBA" id="ARBA00004496"/>
    </source>
</evidence>
<dbReference type="InterPro" id="IPR044248">
    <property type="entry name" value="DPH3/4-like"/>
</dbReference>
<evidence type="ECO:0000313" key="10">
    <source>
        <dbReference type="EMBL" id="KAI5411110.1"/>
    </source>
</evidence>
<evidence type="ECO:0000256" key="4">
    <source>
        <dbReference type="ARBA" id="ARBA00022723"/>
    </source>
</evidence>
<evidence type="ECO:0000256" key="5">
    <source>
        <dbReference type="ARBA" id="ARBA00023004"/>
    </source>
</evidence>
<feature type="domain" description="DPH-type MB" evidence="9">
    <location>
        <begin position="144"/>
        <end position="223"/>
    </location>
</feature>
<keyword evidence="7" id="KW-0812">Transmembrane</keyword>
<reference evidence="10 11" key="1">
    <citation type="journal article" date="2022" name="Nat. Genet.">
        <title>Improved pea reference genome and pan-genome highlight genomic features and evolutionary characteristics.</title>
        <authorList>
            <person name="Yang T."/>
            <person name="Liu R."/>
            <person name="Luo Y."/>
            <person name="Hu S."/>
            <person name="Wang D."/>
            <person name="Wang C."/>
            <person name="Pandey M.K."/>
            <person name="Ge S."/>
            <person name="Xu Q."/>
            <person name="Li N."/>
            <person name="Li G."/>
            <person name="Huang Y."/>
            <person name="Saxena R.K."/>
            <person name="Ji Y."/>
            <person name="Li M."/>
            <person name="Yan X."/>
            <person name="He Y."/>
            <person name="Liu Y."/>
            <person name="Wang X."/>
            <person name="Xiang C."/>
            <person name="Varshney R.K."/>
            <person name="Ding H."/>
            <person name="Gao S."/>
            <person name="Zong X."/>
        </authorList>
    </citation>
    <scope>NUCLEOTIDE SEQUENCE [LARGE SCALE GENOMIC DNA]</scope>
    <source>
        <strain evidence="10 11">cv. Zhongwan 6</strain>
    </source>
</reference>
<gene>
    <name evidence="10" type="ORF">KIW84_056307</name>
</gene>
<dbReference type="Gene3D" id="1.10.287.110">
    <property type="entry name" value="DnaJ domain"/>
    <property type="match status" value="1"/>
</dbReference>
<keyword evidence="7" id="KW-0472">Membrane</keyword>
<dbReference type="AlphaFoldDB" id="A0A9D5AMD4"/>
<evidence type="ECO:0000259" key="8">
    <source>
        <dbReference type="PROSITE" id="PS50076"/>
    </source>
</evidence>
<dbReference type="Pfam" id="PF05207">
    <property type="entry name" value="Zn_ribbon_CSL"/>
    <property type="match status" value="1"/>
</dbReference>
<proteinExistence type="inferred from homology"/>
<dbReference type="InterPro" id="IPR001623">
    <property type="entry name" value="DnaJ_domain"/>
</dbReference>